<feature type="transmembrane region" description="Helical" evidence="7">
    <location>
        <begin position="298"/>
        <end position="322"/>
    </location>
</feature>
<dbReference type="GO" id="GO:0070069">
    <property type="term" value="C:cytochrome complex"/>
    <property type="evidence" value="ECO:0007669"/>
    <property type="project" value="TreeGrafter"/>
</dbReference>
<feature type="transmembrane region" description="Helical" evidence="7">
    <location>
        <begin position="260"/>
        <end position="278"/>
    </location>
</feature>
<gene>
    <name evidence="8" type="ORF">Back2_29060</name>
</gene>
<dbReference type="Proteomes" id="UP000271573">
    <property type="component" value="Chromosome"/>
</dbReference>
<dbReference type="GO" id="GO:0019646">
    <property type="term" value="P:aerobic electron transport chain"/>
    <property type="evidence" value="ECO:0007669"/>
    <property type="project" value="TreeGrafter"/>
</dbReference>
<keyword evidence="6 7" id="KW-0472">Membrane</keyword>
<accession>A0A3G9J6H5</accession>
<dbReference type="PANTHER" id="PTHR43141">
    <property type="entry name" value="CYTOCHROME BD2 SUBUNIT II"/>
    <property type="match status" value="1"/>
</dbReference>
<evidence type="ECO:0000256" key="4">
    <source>
        <dbReference type="ARBA" id="ARBA00022692"/>
    </source>
</evidence>
<dbReference type="GO" id="GO:0016682">
    <property type="term" value="F:oxidoreductase activity, acting on diphenols and related substances as donors, oxygen as acceptor"/>
    <property type="evidence" value="ECO:0007669"/>
    <property type="project" value="TreeGrafter"/>
</dbReference>
<feature type="transmembrane region" description="Helical" evidence="7">
    <location>
        <begin position="63"/>
        <end position="96"/>
    </location>
</feature>
<feature type="transmembrane region" description="Helical" evidence="7">
    <location>
        <begin position="202"/>
        <end position="220"/>
    </location>
</feature>
<protein>
    <submittedName>
        <fullName evidence="8">Cytochrome D ubiquinol oxidase subunit II</fullName>
    </submittedName>
</protein>
<feature type="transmembrane region" description="Helical" evidence="7">
    <location>
        <begin position="235"/>
        <end position="253"/>
    </location>
</feature>
<evidence type="ECO:0000313" key="9">
    <source>
        <dbReference type="Proteomes" id="UP000271573"/>
    </source>
</evidence>
<dbReference type="InterPro" id="IPR003317">
    <property type="entry name" value="Cyt-d_oxidase_su2"/>
</dbReference>
<evidence type="ECO:0000256" key="6">
    <source>
        <dbReference type="ARBA" id="ARBA00023136"/>
    </source>
</evidence>
<dbReference type="RefSeq" id="WP_125569896.1">
    <property type="nucleotide sequence ID" value="NZ_AP019307.1"/>
</dbReference>
<comment type="subcellular location">
    <subcellularLocation>
        <location evidence="1">Cell membrane</location>
        <topology evidence="1">Multi-pass membrane protein</topology>
    </subcellularLocation>
</comment>
<dbReference type="OrthoDB" id="9776710at2"/>
<keyword evidence="4 7" id="KW-0812">Transmembrane</keyword>
<feature type="transmembrane region" description="Helical" evidence="7">
    <location>
        <begin position="117"/>
        <end position="141"/>
    </location>
</feature>
<evidence type="ECO:0000313" key="8">
    <source>
        <dbReference type="EMBL" id="BBH18619.1"/>
    </source>
</evidence>
<keyword evidence="5 7" id="KW-1133">Transmembrane helix</keyword>
<proteinExistence type="inferred from homology"/>
<organism evidence="8 9">
    <name type="scientific">Nocardioides baekrokdamisoli</name>
    <dbReference type="NCBI Taxonomy" id="1804624"/>
    <lineage>
        <taxon>Bacteria</taxon>
        <taxon>Bacillati</taxon>
        <taxon>Actinomycetota</taxon>
        <taxon>Actinomycetes</taxon>
        <taxon>Propionibacteriales</taxon>
        <taxon>Nocardioidaceae</taxon>
        <taxon>Nocardioides</taxon>
    </lineage>
</organism>
<keyword evidence="9" id="KW-1185">Reference proteome</keyword>
<evidence type="ECO:0000256" key="3">
    <source>
        <dbReference type="ARBA" id="ARBA00022475"/>
    </source>
</evidence>
<evidence type="ECO:0000256" key="5">
    <source>
        <dbReference type="ARBA" id="ARBA00022989"/>
    </source>
</evidence>
<reference evidence="8 9" key="1">
    <citation type="submission" date="2018-11" db="EMBL/GenBank/DDBJ databases">
        <title>Complete genome sequence of Nocardioides baekrokdamisoli strain KCTC 39748.</title>
        <authorList>
            <person name="Kang S.W."/>
            <person name="Lee K.C."/>
            <person name="Kim K.K."/>
            <person name="Kim J.S."/>
            <person name="Kim D.S."/>
            <person name="Ko S.H."/>
            <person name="Yang S.H."/>
            <person name="Shin Y.K."/>
            <person name="Lee J.S."/>
        </authorList>
    </citation>
    <scope>NUCLEOTIDE SEQUENCE [LARGE SCALE GENOMIC DNA]</scope>
    <source>
        <strain evidence="8 9">KCTC 39748</strain>
    </source>
</reference>
<dbReference type="EMBL" id="AP019307">
    <property type="protein sequence ID" value="BBH18619.1"/>
    <property type="molecule type" value="Genomic_DNA"/>
</dbReference>
<dbReference type="GO" id="GO:0009055">
    <property type="term" value="F:electron transfer activity"/>
    <property type="evidence" value="ECO:0007669"/>
    <property type="project" value="TreeGrafter"/>
</dbReference>
<dbReference type="GO" id="GO:0005886">
    <property type="term" value="C:plasma membrane"/>
    <property type="evidence" value="ECO:0007669"/>
    <property type="project" value="UniProtKB-SubCell"/>
</dbReference>
<evidence type="ECO:0000256" key="7">
    <source>
        <dbReference type="SAM" id="Phobius"/>
    </source>
</evidence>
<comment type="similarity">
    <text evidence="2">Belongs to the cytochrome ubiquinol oxidase subunit 2 family.</text>
</comment>
<dbReference type="AlphaFoldDB" id="A0A3G9J6H5"/>
<sequence>MTLDFLVCAALFVGVVAYAVFGGADFGSGFFDLTAGGARRGAELRTLVDHSIGPVWEANHVWLIYVLVIWWTGFPATFAAAMTTLIVPMLLALLGIVLRGASFAFRKYAGTLRQARLFGIIFALSSFLTPFFLGAVAGAVASGRVPVDGYGDVWTSWLNPTSIFGGLIAVGTCAFLAGTFLTADAERSGHPGLADVLRQRTLLVGLGTGAIVFIALVPLLDDAPTLTHGLLDHGAVLIVISAVAGAATIWLLWRRRYVTARVTAVTAVLAVLVGWGIGQYPWLLVDQVRIADAGGPPATMVGLLIVVALAGVIVLPALIYLLRLTQSEAWSHADKSGTVDRTS</sequence>
<dbReference type="PANTHER" id="PTHR43141:SF4">
    <property type="entry name" value="CYTOCHROME BD2 SUBUNIT II"/>
    <property type="match status" value="1"/>
</dbReference>
<evidence type="ECO:0000256" key="2">
    <source>
        <dbReference type="ARBA" id="ARBA00007543"/>
    </source>
</evidence>
<dbReference type="Pfam" id="PF02322">
    <property type="entry name" value="Cyt_bd_oxida_II"/>
    <property type="match status" value="1"/>
</dbReference>
<name>A0A3G9J6H5_9ACTN</name>
<keyword evidence="3" id="KW-1003">Cell membrane</keyword>
<evidence type="ECO:0000256" key="1">
    <source>
        <dbReference type="ARBA" id="ARBA00004651"/>
    </source>
</evidence>
<dbReference type="KEGG" id="nbe:Back2_29060"/>
<feature type="transmembrane region" description="Helical" evidence="7">
    <location>
        <begin position="161"/>
        <end position="181"/>
    </location>
</feature>